<reference evidence="3 4" key="1">
    <citation type="submission" date="2019-02" db="EMBL/GenBank/DDBJ databases">
        <title>Pedobacter sp. RP-1-14 sp. nov., isolated from Arctic soil.</title>
        <authorList>
            <person name="Dahal R.H."/>
        </authorList>
    </citation>
    <scope>NUCLEOTIDE SEQUENCE [LARGE SCALE GENOMIC DNA]</scope>
    <source>
        <strain evidence="3 4">RP-1-14</strain>
    </source>
</reference>
<feature type="transmembrane region" description="Helical" evidence="1">
    <location>
        <begin position="150"/>
        <end position="170"/>
    </location>
</feature>
<dbReference type="PANTHER" id="PTHR23028">
    <property type="entry name" value="ACETYLTRANSFERASE"/>
    <property type="match status" value="1"/>
</dbReference>
<feature type="transmembrane region" description="Helical" evidence="1">
    <location>
        <begin position="22"/>
        <end position="41"/>
    </location>
</feature>
<feature type="transmembrane region" description="Helical" evidence="1">
    <location>
        <begin position="176"/>
        <end position="193"/>
    </location>
</feature>
<dbReference type="GO" id="GO:0016747">
    <property type="term" value="F:acyltransferase activity, transferring groups other than amino-acyl groups"/>
    <property type="evidence" value="ECO:0007669"/>
    <property type="project" value="InterPro"/>
</dbReference>
<evidence type="ECO:0000256" key="1">
    <source>
        <dbReference type="SAM" id="Phobius"/>
    </source>
</evidence>
<dbReference type="AlphaFoldDB" id="A0A4R0NM27"/>
<feature type="transmembrane region" description="Helical" evidence="1">
    <location>
        <begin position="229"/>
        <end position="249"/>
    </location>
</feature>
<feature type="transmembrane region" description="Helical" evidence="1">
    <location>
        <begin position="90"/>
        <end position="107"/>
    </location>
</feature>
<protein>
    <submittedName>
        <fullName evidence="3">Acyltransferase</fullName>
    </submittedName>
</protein>
<keyword evidence="1" id="KW-1133">Transmembrane helix</keyword>
<evidence type="ECO:0000259" key="2">
    <source>
        <dbReference type="Pfam" id="PF01757"/>
    </source>
</evidence>
<name>A0A4R0NM27_9SPHI</name>
<feature type="transmembrane region" description="Helical" evidence="1">
    <location>
        <begin position="287"/>
        <end position="310"/>
    </location>
</feature>
<evidence type="ECO:0000313" key="3">
    <source>
        <dbReference type="EMBL" id="TCD00968.1"/>
    </source>
</evidence>
<keyword evidence="4" id="KW-1185">Reference proteome</keyword>
<feature type="transmembrane region" description="Helical" evidence="1">
    <location>
        <begin position="255"/>
        <end position="275"/>
    </location>
</feature>
<dbReference type="OrthoDB" id="9796461at2"/>
<dbReference type="Pfam" id="PF01757">
    <property type="entry name" value="Acyl_transf_3"/>
    <property type="match status" value="1"/>
</dbReference>
<dbReference type="InterPro" id="IPR002656">
    <property type="entry name" value="Acyl_transf_3_dom"/>
</dbReference>
<feature type="transmembrane region" description="Helical" evidence="1">
    <location>
        <begin position="47"/>
        <end position="70"/>
    </location>
</feature>
<dbReference type="InterPro" id="IPR050879">
    <property type="entry name" value="Acyltransferase_3"/>
</dbReference>
<keyword evidence="1" id="KW-0812">Transmembrane</keyword>
<keyword evidence="1" id="KW-0472">Membrane</keyword>
<proteinExistence type="predicted"/>
<comment type="caution">
    <text evidence="3">The sequence shown here is derived from an EMBL/GenBank/DDBJ whole genome shotgun (WGS) entry which is preliminary data.</text>
</comment>
<dbReference type="PANTHER" id="PTHR23028:SF134">
    <property type="entry name" value="PUTATIVE (AFU_ORTHOLOGUE AFUA_4G08520)-RELATED"/>
    <property type="match status" value="1"/>
</dbReference>
<keyword evidence="3" id="KW-0808">Transferase</keyword>
<dbReference type="Proteomes" id="UP000293347">
    <property type="component" value="Unassembled WGS sequence"/>
</dbReference>
<gene>
    <name evidence="3" type="ORF">EZ437_09350</name>
</gene>
<dbReference type="RefSeq" id="WP_131595606.1">
    <property type="nucleotide sequence ID" value="NZ_SJSL01000002.1"/>
</dbReference>
<dbReference type="EMBL" id="SJSL01000002">
    <property type="protein sequence ID" value="TCD00968.1"/>
    <property type="molecule type" value="Genomic_DNA"/>
</dbReference>
<feature type="transmembrane region" description="Helical" evidence="1">
    <location>
        <begin position="119"/>
        <end position="138"/>
    </location>
</feature>
<organism evidence="3 4">
    <name type="scientific">Pedobacter psychroterrae</name>
    <dbReference type="NCBI Taxonomy" id="2530453"/>
    <lineage>
        <taxon>Bacteria</taxon>
        <taxon>Pseudomonadati</taxon>
        <taxon>Bacteroidota</taxon>
        <taxon>Sphingobacteriia</taxon>
        <taxon>Sphingobacteriales</taxon>
        <taxon>Sphingobacteriaceae</taxon>
        <taxon>Pedobacter</taxon>
    </lineage>
</organism>
<feature type="domain" description="Acyltransferase 3" evidence="2">
    <location>
        <begin position="20"/>
        <end position="338"/>
    </location>
</feature>
<keyword evidence="3" id="KW-0012">Acyltransferase</keyword>
<accession>A0A4R0NM27</accession>
<evidence type="ECO:0000313" key="4">
    <source>
        <dbReference type="Proteomes" id="UP000293347"/>
    </source>
</evidence>
<feature type="transmembrane region" description="Helical" evidence="1">
    <location>
        <begin position="322"/>
        <end position="349"/>
    </location>
</feature>
<sequence>MNTTTLNPEILKTKQHFEILDGLRGIAAIAIVIFHFMEMVYEFKLNFIGHGFLAVDFFFCLSGFVIAYAYDDRISKMGVMEFFKSRLIRLHPLIIFGGVLGLLAFLFDPFGGQPELYSAGKIILMFLCTIFLIPFPVIEERSFNLFGFNAPAWSLFWEYVANIFYAFILYRFNRRILVILTILSAMALCYVSYRSGNILGGWGRDSFWDGAARVSYSFLAGLLIYRSNWIIKNSLGFAGLSVLLVLAFIMPYSQWNWVMELLVVIVYFPLLVSLGAGSQLSQELRKLCVFFGKISYPLYMTHYVVIWMFLNYYTANKPGTPQLVLIIVTGTMLLLTFAYLVMVVFDIPVRTYLTNKRKKSQF</sequence>